<keyword evidence="5 6" id="KW-0472">Membrane</keyword>
<dbReference type="Proteomes" id="UP000078572">
    <property type="component" value="Chromosome 1"/>
</dbReference>
<dbReference type="EMBL" id="CP016022">
    <property type="protein sequence ID" value="ANJ72722.1"/>
    <property type="molecule type" value="Genomic_DNA"/>
</dbReference>
<keyword evidence="10" id="KW-1185">Reference proteome</keyword>
<dbReference type="PATRIC" id="fig|190721.6.peg.2131"/>
<feature type="transmembrane region" description="Helical" evidence="6">
    <location>
        <begin position="84"/>
        <end position="105"/>
    </location>
</feature>
<dbReference type="OrthoDB" id="9813298at2"/>
<dbReference type="AlphaFoldDB" id="A0A191ZXB9"/>
<dbReference type="PANTHER" id="PTHR23291">
    <property type="entry name" value="BAX INHIBITOR-RELATED"/>
    <property type="match status" value="1"/>
</dbReference>
<sequence>MDNQLNTYGFGASGTAGALAVRNRVLRNTYWLLALSMIPTILGAWIGVTTGFNLMGGRPLMGFIIFMAVAFGFFYAIERFKNSGLGVALLLGFTFFMGLMLSRLIGFTLGSYSNGAALIMTAFGGTAIIFGVMATVATVSKRDFSGLGKWLFMGVLVLIVASVANIWLQMPAMMLTISVLAIAIFSAYILFDVQRVVNGGETNYVTATLAIYLDVYNIFTNLLAILGIFGGNRN</sequence>
<dbReference type="Pfam" id="PF01027">
    <property type="entry name" value="Bax1-I"/>
    <property type="match status" value="1"/>
</dbReference>
<dbReference type="GeneID" id="61526289"/>
<dbReference type="InterPro" id="IPR006214">
    <property type="entry name" value="Bax_inhibitor_1-related"/>
</dbReference>
<evidence type="ECO:0000313" key="7">
    <source>
        <dbReference type="EMBL" id="ANH71375.1"/>
    </source>
</evidence>
<feature type="transmembrane region" description="Helical" evidence="6">
    <location>
        <begin position="174"/>
        <end position="191"/>
    </location>
</feature>
<feature type="transmembrane region" description="Helical" evidence="6">
    <location>
        <begin position="30"/>
        <end position="48"/>
    </location>
</feature>
<dbReference type="CDD" id="cd10433">
    <property type="entry name" value="YccA_like"/>
    <property type="match status" value="1"/>
</dbReference>
<feature type="transmembrane region" description="Helical" evidence="6">
    <location>
        <begin position="203"/>
        <end position="229"/>
    </location>
</feature>
<feature type="transmembrane region" description="Helical" evidence="6">
    <location>
        <begin position="60"/>
        <end position="77"/>
    </location>
</feature>
<reference evidence="8" key="3">
    <citation type="submission" date="2016-06" db="EMBL/GenBank/DDBJ databases">
        <authorList>
            <person name="Kjaerup R.B."/>
            <person name="Dalgaard T.S."/>
            <person name="Juul-Madsen H.R."/>
        </authorList>
    </citation>
    <scope>NUCLEOTIDE SEQUENCE [LARGE SCALE GENOMIC DNA]</scope>
    <source>
        <strain evidence="8">ATCC 49129</strain>
    </source>
</reference>
<name>A0A191ZXB9_9RALS</name>
<reference evidence="7 9" key="1">
    <citation type="submission" date="2015-09" db="EMBL/GenBank/DDBJ databases">
        <authorList>
            <person name="Xu Y."/>
            <person name="Nagy A."/>
            <person name="Liu N.T."/>
            <person name="Nou X."/>
        </authorList>
    </citation>
    <scope>NUCLEOTIDE SEQUENCE [LARGE SCALE GENOMIC DNA]</scope>
    <source>
        <strain evidence="7 9">FC1138</strain>
    </source>
</reference>
<protein>
    <submittedName>
        <fullName evidence="7">Inhibitor of apoptosis-promoting Bax1 family protein</fullName>
    </submittedName>
</protein>
<keyword evidence="2" id="KW-1003">Cell membrane</keyword>
<feature type="transmembrane region" description="Helical" evidence="6">
    <location>
        <begin position="150"/>
        <end position="168"/>
    </location>
</feature>
<evidence type="ECO:0000256" key="6">
    <source>
        <dbReference type="RuleBase" id="RU004379"/>
    </source>
</evidence>
<evidence type="ECO:0000256" key="3">
    <source>
        <dbReference type="ARBA" id="ARBA00022692"/>
    </source>
</evidence>
<evidence type="ECO:0000313" key="8">
    <source>
        <dbReference type="EMBL" id="ANJ72722.1"/>
    </source>
</evidence>
<evidence type="ECO:0000313" key="9">
    <source>
        <dbReference type="Proteomes" id="UP000077927"/>
    </source>
</evidence>
<dbReference type="PANTHER" id="PTHR23291:SF115">
    <property type="entry name" value="MODULATOR OF FTSH PROTEASE YCCA"/>
    <property type="match status" value="1"/>
</dbReference>
<evidence type="ECO:0000313" key="10">
    <source>
        <dbReference type="Proteomes" id="UP000078572"/>
    </source>
</evidence>
<comment type="subcellular location">
    <subcellularLocation>
        <location evidence="1">Cell membrane</location>
        <topology evidence="1">Multi-pass membrane protein</topology>
    </subcellularLocation>
</comment>
<evidence type="ECO:0000256" key="4">
    <source>
        <dbReference type="ARBA" id="ARBA00022989"/>
    </source>
</evidence>
<reference evidence="10" key="2">
    <citation type="submission" date="2016-06" db="EMBL/GenBank/DDBJ databases">
        <authorList>
            <person name="Xu Y."/>
            <person name="Nagy A."/>
            <person name="Yan X."/>
            <person name="Kim S.W."/>
            <person name="Haley B."/>
            <person name="Liu N.T."/>
            <person name="Nou X."/>
        </authorList>
    </citation>
    <scope>NUCLEOTIDE SEQUENCE [LARGE SCALE GENOMIC DNA]</scope>
    <source>
        <strain evidence="10">ATCC 49129</strain>
    </source>
</reference>
<comment type="similarity">
    <text evidence="6">Belongs to the BI1 family.</text>
</comment>
<dbReference type="KEGG" id="rin:ACS15_2156"/>
<evidence type="ECO:0000256" key="1">
    <source>
        <dbReference type="ARBA" id="ARBA00004651"/>
    </source>
</evidence>
<dbReference type="STRING" id="190721.ACS15_2156"/>
<gene>
    <name evidence="8" type="ORF">A9Y76_09685</name>
    <name evidence="7" type="ORF">ACS15_2156</name>
</gene>
<dbReference type="GO" id="GO:0005886">
    <property type="term" value="C:plasma membrane"/>
    <property type="evidence" value="ECO:0007669"/>
    <property type="project" value="UniProtKB-SubCell"/>
</dbReference>
<dbReference type="Proteomes" id="UP000077927">
    <property type="component" value="Chromosome 1"/>
</dbReference>
<accession>A0A191ZXB9</accession>
<feature type="transmembrane region" description="Helical" evidence="6">
    <location>
        <begin position="117"/>
        <end position="138"/>
    </location>
</feature>
<proteinExistence type="inferred from homology"/>
<keyword evidence="3 6" id="KW-0812">Transmembrane</keyword>
<evidence type="ECO:0000256" key="5">
    <source>
        <dbReference type="ARBA" id="ARBA00023136"/>
    </source>
</evidence>
<organism evidence="8 10">
    <name type="scientific">Ralstonia insidiosa</name>
    <dbReference type="NCBI Taxonomy" id="190721"/>
    <lineage>
        <taxon>Bacteria</taxon>
        <taxon>Pseudomonadati</taxon>
        <taxon>Pseudomonadota</taxon>
        <taxon>Betaproteobacteria</taxon>
        <taxon>Burkholderiales</taxon>
        <taxon>Burkholderiaceae</taxon>
        <taxon>Ralstonia</taxon>
    </lineage>
</organism>
<dbReference type="EMBL" id="CP012605">
    <property type="protein sequence ID" value="ANH71375.1"/>
    <property type="molecule type" value="Genomic_DNA"/>
</dbReference>
<evidence type="ECO:0000256" key="2">
    <source>
        <dbReference type="ARBA" id="ARBA00022475"/>
    </source>
</evidence>
<keyword evidence="4 6" id="KW-1133">Transmembrane helix</keyword>
<dbReference type="RefSeq" id="WP_021194186.1">
    <property type="nucleotide sequence ID" value="NZ_CP012605.1"/>
</dbReference>